<sequence length="250" mass="29220">MKIEYRNPNVPDPKLGMEIAILRHLRQNSVSPHFIEYIDRCAKPTYYFMVTSLVGPNLESMLISRENQPFTARTAVGTALQGVEALRELHNLGYIHRDVRPHNLCVGLREKSHMLYLINFGSSAIYVKNKKIRKPRSVVPMKAQVQFASITSHDQMEQSPKDDIESLVYTMYALCDTLPWKDKTKADEVKTEKRKCRNDEDAKKNLHKKLDPKLMSDLIKYLDGLSYFDPVDYDRKWRFSWKQLLDKELQ</sequence>
<dbReference type="SMART" id="SM00220">
    <property type="entry name" value="S_TKc"/>
    <property type="match status" value="1"/>
</dbReference>
<dbReference type="GO" id="GO:0005524">
    <property type="term" value="F:ATP binding"/>
    <property type="evidence" value="ECO:0007669"/>
    <property type="project" value="InterPro"/>
</dbReference>
<organism evidence="2 3">
    <name type="scientific">Panagrellus redivivus</name>
    <name type="common">Microworm</name>
    <dbReference type="NCBI Taxonomy" id="6233"/>
    <lineage>
        <taxon>Eukaryota</taxon>
        <taxon>Metazoa</taxon>
        <taxon>Ecdysozoa</taxon>
        <taxon>Nematoda</taxon>
        <taxon>Chromadorea</taxon>
        <taxon>Rhabditida</taxon>
        <taxon>Tylenchina</taxon>
        <taxon>Panagrolaimomorpha</taxon>
        <taxon>Panagrolaimoidea</taxon>
        <taxon>Panagrolaimidae</taxon>
        <taxon>Panagrellus</taxon>
    </lineage>
</organism>
<dbReference type="Proteomes" id="UP000492821">
    <property type="component" value="Unassembled WGS sequence"/>
</dbReference>
<dbReference type="PROSITE" id="PS50011">
    <property type="entry name" value="PROTEIN_KINASE_DOM"/>
    <property type="match status" value="1"/>
</dbReference>
<dbReference type="Gene3D" id="1.10.510.10">
    <property type="entry name" value="Transferase(Phosphotransferase) domain 1"/>
    <property type="match status" value="1"/>
</dbReference>
<dbReference type="InterPro" id="IPR011009">
    <property type="entry name" value="Kinase-like_dom_sf"/>
</dbReference>
<dbReference type="InterPro" id="IPR050235">
    <property type="entry name" value="CK1_Ser-Thr_kinase"/>
</dbReference>
<dbReference type="PROSITE" id="PS00109">
    <property type="entry name" value="PROTEIN_KINASE_TYR"/>
    <property type="match status" value="1"/>
</dbReference>
<reference evidence="3" key="2">
    <citation type="submission" date="2020-10" db="UniProtKB">
        <authorList>
            <consortium name="WormBaseParasite"/>
        </authorList>
    </citation>
    <scope>IDENTIFICATION</scope>
</reference>
<evidence type="ECO:0000313" key="3">
    <source>
        <dbReference type="WBParaSite" id="Pan_g6693.t1"/>
    </source>
</evidence>
<accession>A0A7E4W5U7</accession>
<dbReference type="WBParaSite" id="Pan_g6693.t1">
    <property type="protein sequence ID" value="Pan_g6693.t1"/>
    <property type="gene ID" value="Pan_g6693"/>
</dbReference>
<evidence type="ECO:0000313" key="2">
    <source>
        <dbReference type="Proteomes" id="UP000492821"/>
    </source>
</evidence>
<dbReference type="PANTHER" id="PTHR11909">
    <property type="entry name" value="CASEIN KINASE-RELATED"/>
    <property type="match status" value="1"/>
</dbReference>
<dbReference type="GO" id="GO:0004672">
    <property type="term" value="F:protein kinase activity"/>
    <property type="evidence" value="ECO:0007669"/>
    <property type="project" value="InterPro"/>
</dbReference>
<reference evidence="2" key="1">
    <citation type="journal article" date="2013" name="Genetics">
        <title>The draft genome and transcriptome of Panagrellus redivivus are shaped by the harsh demands of a free-living lifestyle.</title>
        <authorList>
            <person name="Srinivasan J."/>
            <person name="Dillman A.R."/>
            <person name="Macchietto M.G."/>
            <person name="Heikkinen L."/>
            <person name="Lakso M."/>
            <person name="Fracchia K.M."/>
            <person name="Antoshechkin I."/>
            <person name="Mortazavi A."/>
            <person name="Wong G."/>
            <person name="Sternberg P.W."/>
        </authorList>
    </citation>
    <scope>NUCLEOTIDE SEQUENCE [LARGE SCALE GENOMIC DNA]</scope>
    <source>
        <strain evidence="2">MT8872</strain>
    </source>
</reference>
<proteinExistence type="predicted"/>
<name>A0A7E4W5U7_PANRE</name>
<dbReference type="InterPro" id="IPR008266">
    <property type="entry name" value="Tyr_kinase_AS"/>
</dbReference>
<dbReference type="AlphaFoldDB" id="A0A7E4W5U7"/>
<dbReference type="Pfam" id="PF00069">
    <property type="entry name" value="Pkinase"/>
    <property type="match status" value="1"/>
</dbReference>
<feature type="domain" description="Protein kinase" evidence="1">
    <location>
        <begin position="1"/>
        <end position="250"/>
    </location>
</feature>
<evidence type="ECO:0000259" key="1">
    <source>
        <dbReference type="PROSITE" id="PS50011"/>
    </source>
</evidence>
<dbReference type="InterPro" id="IPR000719">
    <property type="entry name" value="Prot_kinase_dom"/>
</dbReference>
<dbReference type="SUPFAM" id="SSF56112">
    <property type="entry name" value="Protein kinase-like (PK-like)"/>
    <property type="match status" value="1"/>
</dbReference>
<protein>
    <submittedName>
        <fullName evidence="3">Protein kinase domain-containing protein</fullName>
    </submittedName>
</protein>
<keyword evidence="2" id="KW-1185">Reference proteome</keyword>